<organism evidence="7 8">
    <name type="scientific">Anaerofustis stercorihominis</name>
    <dbReference type="NCBI Taxonomy" id="214853"/>
    <lineage>
        <taxon>Bacteria</taxon>
        <taxon>Bacillati</taxon>
        <taxon>Bacillota</taxon>
        <taxon>Clostridia</taxon>
        <taxon>Eubacteriales</taxon>
        <taxon>Eubacteriaceae</taxon>
        <taxon>Anaerofustis</taxon>
    </lineage>
</organism>
<dbReference type="InterPro" id="IPR058240">
    <property type="entry name" value="rSAM_sf"/>
</dbReference>
<accession>A0A3E3DWE8</accession>
<dbReference type="PANTHER" id="PTHR43409">
    <property type="entry name" value="ANAEROBIC MAGNESIUM-PROTOPORPHYRIN IX MONOMETHYL ESTER CYCLASE-RELATED"/>
    <property type="match status" value="1"/>
</dbReference>
<evidence type="ECO:0000256" key="3">
    <source>
        <dbReference type="ARBA" id="ARBA00022723"/>
    </source>
</evidence>
<dbReference type="SMART" id="SM00729">
    <property type="entry name" value="Elp3"/>
    <property type="match status" value="1"/>
</dbReference>
<dbReference type="AlphaFoldDB" id="A0A3E3DWE8"/>
<keyword evidence="3" id="KW-0479">Metal-binding</keyword>
<evidence type="ECO:0000256" key="2">
    <source>
        <dbReference type="ARBA" id="ARBA00022691"/>
    </source>
</evidence>
<proteinExistence type="predicted"/>
<dbReference type="Proteomes" id="UP000261212">
    <property type="component" value="Unassembled WGS sequence"/>
</dbReference>
<dbReference type="Pfam" id="PF04055">
    <property type="entry name" value="Radical_SAM"/>
    <property type="match status" value="1"/>
</dbReference>
<dbReference type="SFLD" id="SFLDS00029">
    <property type="entry name" value="Radical_SAM"/>
    <property type="match status" value="1"/>
</dbReference>
<name>A0A3E3DWE8_9FIRM</name>
<dbReference type="InterPro" id="IPR006638">
    <property type="entry name" value="Elp3/MiaA/NifB-like_rSAM"/>
</dbReference>
<evidence type="ECO:0000256" key="1">
    <source>
        <dbReference type="ARBA" id="ARBA00001966"/>
    </source>
</evidence>
<dbReference type="GO" id="GO:0046872">
    <property type="term" value="F:metal ion binding"/>
    <property type="evidence" value="ECO:0007669"/>
    <property type="project" value="UniProtKB-KW"/>
</dbReference>
<keyword evidence="4" id="KW-0408">Iron</keyword>
<protein>
    <submittedName>
        <fullName evidence="7">Radical SAM protein</fullName>
    </submittedName>
</protein>
<evidence type="ECO:0000256" key="4">
    <source>
        <dbReference type="ARBA" id="ARBA00023004"/>
    </source>
</evidence>
<evidence type="ECO:0000256" key="5">
    <source>
        <dbReference type="ARBA" id="ARBA00023014"/>
    </source>
</evidence>
<dbReference type="SFLD" id="SFLDG01095">
    <property type="entry name" value="Uncharacterised_Radical_SAM_Su"/>
    <property type="match status" value="1"/>
</dbReference>
<dbReference type="EMBL" id="QUSM01000005">
    <property type="protein sequence ID" value="RGD73617.1"/>
    <property type="molecule type" value="Genomic_DNA"/>
</dbReference>
<comment type="cofactor">
    <cofactor evidence="1">
        <name>[4Fe-4S] cluster</name>
        <dbReference type="ChEBI" id="CHEBI:49883"/>
    </cofactor>
</comment>
<dbReference type="InterPro" id="IPR051198">
    <property type="entry name" value="BchE-like"/>
</dbReference>
<dbReference type="CDD" id="cd01335">
    <property type="entry name" value="Radical_SAM"/>
    <property type="match status" value="1"/>
</dbReference>
<sequence>MNYQGIVYRPPSEAGSLIVQVTIGCSQNGCTFCSMYKDKNFHIRNIDEILTDFKEARGLYKKIDKIFLADGDALICKTDMLIKILDFIKEYFPECKQISCYASAKSILLKSEEELKTLNDKGLKMVYLGIESGSDKILKRVKKGVTTKEMIEASNKIHNAGIMLSVTAISGLGGYALWEEHAVETGKTLSKMNPEYIGLLTLMIEPGVPLENEIKKGTFKVMDPYDILKETKLLIENLNCDNAVFRANHASNYVNLKGTLNKDKKELINKLNAALEGKKYIKEEYMRRL</sequence>
<keyword evidence="2" id="KW-0949">S-adenosyl-L-methionine</keyword>
<gene>
    <name evidence="7" type="ORF">DW687_09715</name>
</gene>
<comment type="caution">
    <text evidence="7">The sequence shown here is derived from an EMBL/GenBank/DDBJ whole genome shotgun (WGS) entry which is preliminary data.</text>
</comment>
<dbReference type="InterPro" id="IPR013785">
    <property type="entry name" value="Aldolase_TIM"/>
</dbReference>
<keyword evidence="5" id="KW-0411">Iron-sulfur</keyword>
<dbReference type="SFLD" id="SFLDG01082">
    <property type="entry name" value="B12-binding_domain_containing"/>
    <property type="match status" value="1"/>
</dbReference>
<dbReference type="PANTHER" id="PTHR43409:SF4">
    <property type="entry name" value="RADICAL SAM SUPERFAMILY PROTEIN"/>
    <property type="match status" value="1"/>
</dbReference>
<evidence type="ECO:0000313" key="7">
    <source>
        <dbReference type="EMBL" id="RGD73617.1"/>
    </source>
</evidence>
<evidence type="ECO:0000259" key="6">
    <source>
        <dbReference type="PROSITE" id="PS51918"/>
    </source>
</evidence>
<dbReference type="RefSeq" id="WP_117532589.1">
    <property type="nucleotide sequence ID" value="NZ_QUSM01000005.1"/>
</dbReference>
<dbReference type="GO" id="GO:0051536">
    <property type="term" value="F:iron-sulfur cluster binding"/>
    <property type="evidence" value="ECO:0007669"/>
    <property type="project" value="UniProtKB-KW"/>
</dbReference>
<feature type="domain" description="Radical SAM core" evidence="6">
    <location>
        <begin position="9"/>
        <end position="241"/>
    </location>
</feature>
<dbReference type="PROSITE" id="PS51918">
    <property type="entry name" value="RADICAL_SAM"/>
    <property type="match status" value="1"/>
</dbReference>
<evidence type="ECO:0000313" key="8">
    <source>
        <dbReference type="Proteomes" id="UP000261212"/>
    </source>
</evidence>
<dbReference type="Gene3D" id="3.20.20.70">
    <property type="entry name" value="Aldolase class I"/>
    <property type="match status" value="1"/>
</dbReference>
<dbReference type="InterPro" id="IPR007197">
    <property type="entry name" value="rSAM"/>
</dbReference>
<reference evidence="7 8" key="1">
    <citation type="submission" date="2018-08" db="EMBL/GenBank/DDBJ databases">
        <title>A genome reference for cultivated species of the human gut microbiota.</title>
        <authorList>
            <person name="Zou Y."/>
            <person name="Xue W."/>
            <person name="Luo G."/>
        </authorList>
    </citation>
    <scope>NUCLEOTIDE SEQUENCE [LARGE SCALE GENOMIC DNA]</scope>
    <source>
        <strain evidence="7 8">AM25-6</strain>
    </source>
</reference>
<dbReference type="SUPFAM" id="SSF102114">
    <property type="entry name" value="Radical SAM enzymes"/>
    <property type="match status" value="1"/>
</dbReference>
<dbReference type="GO" id="GO:0003824">
    <property type="term" value="F:catalytic activity"/>
    <property type="evidence" value="ECO:0007669"/>
    <property type="project" value="InterPro"/>
</dbReference>